<organism evidence="1 2">
    <name type="scientific">Enterococcus faecium EnGen0192</name>
    <dbReference type="NCBI Taxonomy" id="1157487"/>
    <lineage>
        <taxon>Bacteria</taxon>
        <taxon>Bacillati</taxon>
        <taxon>Bacillota</taxon>
        <taxon>Bacilli</taxon>
        <taxon>Lactobacillales</taxon>
        <taxon>Enterococcaceae</taxon>
        <taxon>Enterococcus</taxon>
    </lineage>
</organism>
<evidence type="ECO:0000313" key="1">
    <source>
        <dbReference type="EMBL" id="EOM19216.1"/>
    </source>
</evidence>
<gene>
    <name evidence="1" type="ORF">SSM_02818</name>
</gene>
<name>A0A829FFS5_ENTFC</name>
<dbReference type="RefSeq" id="WP_010731330.1">
    <property type="nucleotide sequence ID" value="NZ_KB949529.1"/>
</dbReference>
<evidence type="ECO:0000313" key="2">
    <source>
        <dbReference type="Proteomes" id="UP000013897"/>
    </source>
</evidence>
<reference evidence="1 2" key="1">
    <citation type="submission" date="2013-02" db="EMBL/GenBank/DDBJ databases">
        <title>The Genome Sequence of Enterococcus faecium HM1072.</title>
        <authorList>
            <consortium name="The Broad Institute Genome Sequencing Platform"/>
            <consortium name="The Broad Institute Genome Sequencing Center for Infectious Disease"/>
            <person name="Earl A.M."/>
            <person name="Gilmore M.S."/>
            <person name="Lebreton F."/>
            <person name="Courvalin P."/>
            <person name="Walker B."/>
            <person name="Young S.K."/>
            <person name="Zeng Q."/>
            <person name="Gargeya S."/>
            <person name="Fitzgerald M."/>
            <person name="Haas B."/>
            <person name="Abouelleil A."/>
            <person name="Alvarado L."/>
            <person name="Arachchi H.M."/>
            <person name="Berlin A.M."/>
            <person name="Chapman S.B."/>
            <person name="Dewar J."/>
            <person name="Goldberg J."/>
            <person name="Griggs A."/>
            <person name="Gujja S."/>
            <person name="Hansen M."/>
            <person name="Howarth C."/>
            <person name="Imamovic A."/>
            <person name="Larimer J."/>
            <person name="McCowan C."/>
            <person name="Murphy C."/>
            <person name="Neiman D."/>
            <person name="Pearson M."/>
            <person name="Priest M."/>
            <person name="Roberts A."/>
            <person name="Saif S."/>
            <person name="Shea T."/>
            <person name="Sisk P."/>
            <person name="Sykes S."/>
            <person name="Wortman J."/>
            <person name="Nusbaum C."/>
            <person name="Birren B."/>
        </authorList>
    </citation>
    <scope>NUCLEOTIDE SEQUENCE [LARGE SCALE GENOMIC DNA]</scope>
    <source>
        <strain evidence="1 2">HM1072</strain>
    </source>
</reference>
<sequence length="261" mass="30565">MINDQFWKEYEKSVANPVNRSLNKSKLNQMEKEIDQATQFILSKSINFNEVDMDSLESNLDSLRVAESYRKKQLSLLTNAALYPKKRLEGLDNLISKILTEKIIVERELAYLDYSKDITEHEPVYTEDDQLIKPEYTLGQLKNLVNQSEDGLFRVPDSEMTVADERYFNKIQIESDEQIICISTLEPECDYFIFTDTFVTWVDNWSGEGKRIYKGEVLNHLKFKFFEESFEMVSNGLTLQAQSMMKKNMNSNHEQNCNKKI</sequence>
<dbReference type="AlphaFoldDB" id="A0A829FFS5"/>
<protein>
    <submittedName>
        <fullName evidence="1">Uncharacterized protein</fullName>
    </submittedName>
</protein>
<comment type="caution">
    <text evidence="1">The sequence shown here is derived from an EMBL/GenBank/DDBJ whole genome shotgun (WGS) entry which is preliminary data.</text>
</comment>
<accession>A0A829FFS5</accession>
<dbReference type="EMBL" id="AITY01000062">
    <property type="protein sequence ID" value="EOM19216.1"/>
    <property type="molecule type" value="Genomic_DNA"/>
</dbReference>
<dbReference type="Proteomes" id="UP000013897">
    <property type="component" value="Unassembled WGS sequence"/>
</dbReference>
<proteinExistence type="predicted"/>